<evidence type="ECO:0000256" key="1">
    <source>
        <dbReference type="SAM" id="Phobius"/>
    </source>
</evidence>
<proteinExistence type="predicted"/>
<evidence type="ECO:0000259" key="2">
    <source>
        <dbReference type="SMART" id="SM00014"/>
    </source>
</evidence>
<comment type="caution">
    <text evidence="3">The sequence shown here is derived from an EMBL/GenBank/DDBJ whole genome shotgun (WGS) entry which is preliminary data.</text>
</comment>
<feature type="transmembrane region" description="Helical" evidence="1">
    <location>
        <begin position="279"/>
        <end position="306"/>
    </location>
</feature>
<evidence type="ECO:0000313" key="4">
    <source>
        <dbReference type="Proteomes" id="UP000231586"/>
    </source>
</evidence>
<keyword evidence="1" id="KW-1133">Transmembrane helix</keyword>
<evidence type="ECO:0000313" key="3">
    <source>
        <dbReference type="EMBL" id="PJI93902.1"/>
    </source>
</evidence>
<organism evidence="3 4">
    <name type="scientific">Luteimicrobium subarcticum</name>
    <dbReference type="NCBI Taxonomy" id="620910"/>
    <lineage>
        <taxon>Bacteria</taxon>
        <taxon>Bacillati</taxon>
        <taxon>Actinomycetota</taxon>
        <taxon>Actinomycetes</taxon>
        <taxon>Micrococcales</taxon>
        <taxon>Luteimicrobium</taxon>
    </lineage>
</organism>
<dbReference type="EMBL" id="PGTZ01000007">
    <property type="protein sequence ID" value="PJI93902.1"/>
    <property type="molecule type" value="Genomic_DNA"/>
</dbReference>
<name>A0A2M8WSH8_9MICO</name>
<dbReference type="Pfam" id="PF01569">
    <property type="entry name" value="PAP2"/>
    <property type="match status" value="1"/>
</dbReference>
<feature type="transmembrane region" description="Helical" evidence="1">
    <location>
        <begin position="170"/>
        <end position="191"/>
    </location>
</feature>
<reference evidence="3 4" key="1">
    <citation type="submission" date="2017-11" db="EMBL/GenBank/DDBJ databases">
        <title>Genomic Encyclopedia of Archaeal and Bacterial Type Strains, Phase II (KMG-II): From Individual Species to Whole Genera.</title>
        <authorList>
            <person name="Goeker M."/>
        </authorList>
    </citation>
    <scope>NUCLEOTIDE SEQUENCE [LARGE SCALE GENOMIC DNA]</scope>
    <source>
        <strain evidence="3 4">DSM 22413</strain>
    </source>
</reference>
<dbReference type="Gene3D" id="1.20.144.10">
    <property type="entry name" value="Phosphatidic acid phosphatase type 2/haloperoxidase"/>
    <property type="match status" value="1"/>
</dbReference>
<dbReference type="AlphaFoldDB" id="A0A2M8WSH8"/>
<dbReference type="SUPFAM" id="SSF48317">
    <property type="entry name" value="Acid phosphatase/Vanadium-dependent haloperoxidase"/>
    <property type="match status" value="1"/>
</dbReference>
<sequence length="322" mass="33375">MNASPPVTAPPRPPVRDRLVPDGVRRAVAVVCAVLLAVSVFVLWWAFVDTIRGQGVDELARRGATYGQGQLWQVASPVLDVVSVSFVAVGIATAMAVALLRRRWGLAVQVAVLVAGANLTTEVLKHVVLDRPHLLAGWTGENGLPSGHTTVAASVSAALVLASSRRVRPFVALAGACYTALTGVSTLVGQWHRPSDVVAALCVVGAWSCAVCAVTPRSSLDVVELDGTGRVPRAVGSYVTAVVLLGAAGLAGAVALGALHDVLEAVEDMLGALWAIRRSVQVTAYIGGAFGVVATTCLVFTVILAVRQLTAVSRRTSRRTTG</sequence>
<gene>
    <name evidence="3" type="ORF">CLV34_1382</name>
</gene>
<dbReference type="SMART" id="SM00014">
    <property type="entry name" value="acidPPc"/>
    <property type="match status" value="1"/>
</dbReference>
<dbReference type="Proteomes" id="UP000231586">
    <property type="component" value="Unassembled WGS sequence"/>
</dbReference>
<keyword evidence="1" id="KW-0472">Membrane</keyword>
<feature type="transmembrane region" description="Helical" evidence="1">
    <location>
        <begin position="106"/>
        <end position="124"/>
    </location>
</feature>
<dbReference type="InterPro" id="IPR036938">
    <property type="entry name" value="PAP2/HPO_sf"/>
</dbReference>
<feature type="transmembrane region" description="Helical" evidence="1">
    <location>
        <begin position="235"/>
        <end position="259"/>
    </location>
</feature>
<feature type="transmembrane region" description="Helical" evidence="1">
    <location>
        <begin position="197"/>
        <end position="214"/>
    </location>
</feature>
<feature type="transmembrane region" description="Helical" evidence="1">
    <location>
        <begin position="81"/>
        <end position="99"/>
    </location>
</feature>
<feature type="transmembrane region" description="Helical" evidence="1">
    <location>
        <begin position="144"/>
        <end position="163"/>
    </location>
</feature>
<accession>A0A2M8WSH8</accession>
<feature type="domain" description="Phosphatidic acid phosphatase type 2/haloperoxidase" evidence="2">
    <location>
        <begin position="108"/>
        <end position="212"/>
    </location>
</feature>
<protein>
    <submittedName>
        <fullName evidence="3">PAP2 superfamily protein</fullName>
    </submittedName>
</protein>
<keyword evidence="4" id="KW-1185">Reference proteome</keyword>
<dbReference type="InterPro" id="IPR000326">
    <property type="entry name" value="PAP2/HPO"/>
</dbReference>
<feature type="transmembrane region" description="Helical" evidence="1">
    <location>
        <begin position="27"/>
        <end position="47"/>
    </location>
</feature>
<keyword evidence="1" id="KW-0812">Transmembrane</keyword>
<dbReference type="RefSeq" id="WP_245859069.1">
    <property type="nucleotide sequence ID" value="NZ_PGTZ01000007.1"/>
</dbReference>